<dbReference type="VEuPathDB" id="HostDB:ENSBTAG00000046485"/>
<dbReference type="PROSITE" id="PS51417">
    <property type="entry name" value="ARF"/>
    <property type="match status" value="1"/>
</dbReference>
<dbReference type="PRINTS" id="PR00449">
    <property type="entry name" value="RASTRNSFRMNG"/>
</dbReference>
<accession>G3MYN4</accession>
<evidence type="ECO:0000313" key="7">
    <source>
        <dbReference type="Ensembl" id="ENSBTAP00000054670.3"/>
    </source>
</evidence>
<dbReference type="GO" id="GO:0003925">
    <property type="term" value="F:G protein activity"/>
    <property type="evidence" value="ECO:0007669"/>
    <property type="project" value="UniProtKB-EC"/>
</dbReference>
<dbReference type="AlphaFoldDB" id="G3MYN4"/>
<evidence type="ECO:0000256" key="4">
    <source>
        <dbReference type="ARBA" id="ARBA00023134"/>
    </source>
</evidence>
<dbReference type="SMART" id="SM00176">
    <property type="entry name" value="RAN"/>
    <property type="match status" value="1"/>
</dbReference>
<dbReference type="Ensembl" id="ENSBTAT00000064628.4">
    <property type="protein sequence ID" value="ENSBTAP00000054670.3"/>
    <property type="gene ID" value="ENSBTAG00000046485.4"/>
</dbReference>
<evidence type="ECO:0000256" key="3">
    <source>
        <dbReference type="ARBA" id="ARBA00022741"/>
    </source>
</evidence>
<dbReference type="EC" id="3.6.5.2" evidence="2"/>
<reference evidence="7" key="2">
    <citation type="submission" date="2025-08" db="UniProtKB">
        <authorList>
            <consortium name="Ensembl"/>
        </authorList>
    </citation>
    <scope>IDENTIFICATION</scope>
    <source>
        <strain evidence="7">Hereford</strain>
    </source>
</reference>
<dbReference type="InterPro" id="IPR005225">
    <property type="entry name" value="Small_GTP-bd"/>
</dbReference>
<dbReference type="FunFam" id="3.40.50.300:FF:001447">
    <property type="entry name" value="Ras-related protein Rab-1B"/>
    <property type="match status" value="1"/>
</dbReference>
<evidence type="ECO:0000256" key="1">
    <source>
        <dbReference type="ARBA" id="ARBA00006270"/>
    </source>
</evidence>
<dbReference type="HOGENOM" id="CLU_041217_10_1_1"/>
<evidence type="ECO:0000256" key="5">
    <source>
        <dbReference type="ARBA" id="ARBA00023288"/>
    </source>
</evidence>
<dbReference type="Proteomes" id="UP000009136">
    <property type="component" value="Chromosome 29"/>
</dbReference>
<comment type="similarity">
    <text evidence="1">Belongs to the small GTPase superfamily. Rab family.</text>
</comment>
<dbReference type="Gene3D" id="3.40.50.300">
    <property type="entry name" value="P-loop containing nucleotide triphosphate hydrolases"/>
    <property type="match status" value="1"/>
</dbReference>
<dbReference type="CDD" id="cd01869">
    <property type="entry name" value="Rab1_Ypt1"/>
    <property type="match status" value="1"/>
</dbReference>
<dbReference type="InterPro" id="IPR001806">
    <property type="entry name" value="Small_GTPase"/>
</dbReference>
<evidence type="ECO:0000313" key="8">
    <source>
        <dbReference type="Proteomes" id="UP000009136"/>
    </source>
</evidence>
<dbReference type="PANTHER" id="PTHR47977">
    <property type="entry name" value="RAS-RELATED PROTEIN RAB"/>
    <property type="match status" value="1"/>
</dbReference>
<dbReference type="SMART" id="SM00175">
    <property type="entry name" value="RAB"/>
    <property type="match status" value="1"/>
</dbReference>
<keyword evidence="5" id="KW-0449">Lipoprotein</keyword>
<sequence>MNPEYDYLFKLLLIGDSGVGKSCLLLRFADDTYTESYISTIGVDFKIRTIELDGKTIKLQIWDTAGQERFRTITSSYYRGAHGIIVVYDVTDQESYANVKQWLQEIDRYASENVNKLLVGNKSDLTTKKVVDNTTAKEFADSLGIPFLETSAKNATNVEQAFMTMAAEIKKRMGPGAASGGRRRRKAHRARGWARALTLSLPAPPPSPEAARLAYSPPVRPLEPVRADPYPLSLLLWECGCHPGLGGLSTSSLSPRIPPPSDTAASAERQTFGLYLRSHVPCAVSRLSNLCPALQLVFKSLGCPPPPQLPGSPSGVMSGILQGKATWGKTKGQKINK</sequence>
<organism evidence="7 8">
    <name type="scientific">Bos taurus</name>
    <name type="common">Bovine</name>
    <dbReference type="NCBI Taxonomy" id="9913"/>
    <lineage>
        <taxon>Eukaryota</taxon>
        <taxon>Metazoa</taxon>
        <taxon>Chordata</taxon>
        <taxon>Craniata</taxon>
        <taxon>Vertebrata</taxon>
        <taxon>Euteleostomi</taxon>
        <taxon>Mammalia</taxon>
        <taxon>Eutheria</taxon>
        <taxon>Laurasiatheria</taxon>
        <taxon>Artiodactyla</taxon>
        <taxon>Ruminantia</taxon>
        <taxon>Pecora</taxon>
        <taxon>Bovidae</taxon>
        <taxon>Bovinae</taxon>
        <taxon>Bos</taxon>
    </lineage>
</organism>
<keyword evidence="8" id="KW-1185">Reference proteome</keyword>
<dbReference type="Pfam" id="PF00071">
    <property type="entry name" value="Ras"/>
    <property type="match status" value="1"/>
</dbReference>
<dbReference type="VGNC" id="VGNC:56276">
    <property type="gene designation" value="RAB1B"/>
</dbReference>
<evidence type="ECO:0000256" key="6">
    <source>
        <dbReference type="ARBA" id="ARBA00023289"/>
    </source>
</evidence>
<dbReference type="PROSITE" id="PS51420">
    <property type="entry name" value="RHO"/>
    <property type="match status" value="1"/>
</dbReference>
<dbReference type="Bgee" id="ENSBTAG00000046485">
    <property type="expression patterns" value="Expressed in vas deferens and 105 other cell types or tissues"/>
</dbReference>
<protein>
    <recommendedName>
        <fullName evidence="2">small monomeric GTPase</fullName>
        <ecNumber evidence="2">3.6.5.2</ecNumber>
    </recommendedName>
</protein>
<keyword evidence="6" id="KW-0636">Prenylation</keyword>
<keyword evidence="3" id="KW-0547">Nucleotide-binding</keyword>
<reference evidence="7" key="1">
    <citation type="submission" date="2018-03" db="EMBL/GenBank/DDBJ databases">
        <title>ARS-UCD1.2.</title>
        <authorList>
            <person name="Rosen B.D."/>
            <person name="Bickhart D.M."/>
            <person name="Koren S."/>
            <person name="Schnabel R.D."/>
            <person name="Hall R."/>
            <person name="Zimin A."/>
            <person name="Dreischer C."/>
            <person name="Schultheiss S."/>
            <person name="Schroeder S.G."/>
            <person name="Elsik C.G."/>
            <person name="Couldrey C."/>
            <person name="Liu G.E."/>
            <person name="Van Tassell C.P."/>
            <person name="Phillippy A.M."/>
            <person name="Smith T.P.L."/>
            <person name="Medrano J.F."/>
        </authorList>
    </citation>
    <scope>NUCLEOTIDE SEQUENCE [LARGE SCALE GENOMIC DNA]</scope>
    <source>
        <strain evidence="7">Hereford</strain>
    </source>
</reference>
<dbReference type="SMART" id="SM00177">
    <property type="entry name" value="ARF"/>
    <property type="match status" value="1"/>
</dbReference>
<evidence type="ECO:0000313" key="9">
    <source>
        <dbReference type="VGNC" id="VGNC:56276"/>
    </source>
</evidence>
<dbReference type="InterPro" id="IPR027417">
    <property type="entry name" value="P-loop_NTPase"/>
</dbReference>
<dbReference type="PROSITE" id="PS51419">
    <property type="entry name" value="RAB"/>
    <property type="match status" value="1"/>
</dbReference>
<dbReference type="PROSITE" id="PS51421">
    <property type="entry name" value="RAS"/>
    <property type="match status" value="1"/>
</dbReference>
<keyword evidence="4" id="KW-0342">GTP-binding</keyword>
<dbReference type="NCBIfam" id="TIGR00231">
    <property type="entry name" value="small_GTP"/>
    <property type="match status" value="1"/>
</dbReference>
<dbReference type="GO" id="GO:0005525">
    <property type="term" value="F:GTP binding"/>
    <property type="evidence" value="ECO:0007669"/>
    <property type="project" value="UniProtKB-KW"/>
</dbReference>
<dbReference type="SMART" id="SM00173">
    <property type="entry name" value="RAS"/>
    <property type="match status" value="1"/>
</dbReference>
<dbReference type="InterPro" id="IPR057289">
    <property type="entry name" value="Rab1/Ypt1"/>
</dbReference>
<dbReference type="SUPFAM" id="SSF52540">
    <property type="entry name" value="P-loop containing nucleoside triphosphate hydrolases"/>
    <property type="match status" value="1"/>
</dbReference>
<name>G3MYN4_BOVIN</name>
<proteinExistence type="inferred from homology"/>
<evidence type="ECO:0000256" key="2">
    <source>
        <dbReference type="ARBA" id="ARBA00011984"/>
    </source>
</evidence>
<dbReference type="GeneTree" id="ENSGT00940000155078"/>
<reference evidence="7" key="3">
    <citation type="submission" date="2025-09" db="UniProtKB">
        <authorList>
            <consortium name="Ensembl"/>
        </authorList>
    </citation>
    <scope>IDENTIFICATION</scope>
    <source>
        <strain evidence="7">Hereford</strain>
    </source>
</reference>
<gene>
    <name evidence="7 9" type="primary">RAB1B</name>
</gene>
<dbReference type="InterPro" id="IPR050227">
    <property type="entry name" value="Rab"/>
</dbReference>
<dbReference type="SMART" id="SM00174">
    <property type="entry name" value="RHO"/>
    <property type="match status" value="1"/>
</dbReference>